<dbReference type="PANTHER" id="PTHR33926">
    <property type="entry name" value="PROTEIN TIC 22, CHLOROPLASTIC"/>
    <property type="match status" value="1"/>
</dbReference>
<keyword evidence="2" id="KW-0150">Chloroplast</keyword>
<dbReference type="GO" id="GO:0015031">
    <property type="term" value="P:protein transport"/>
    <property type="evidence" value="ECO:0007669"/>
    <property type="project" value="InterPro"/>
</dbReference>
<accession>A0A9W7GDX4</accession>
<evidence type="ECO:0000313" key="4">
    <source>
        <dbReference type="EMBL" id="GMI42797.1"/>
    </source>
</evidence>
<sequence length="240" mass="26527">MVMRTLDESTKKLFTNLKTKSTALSPVSSSHALKSSSGIPVFMVCTSWGSPYMVYGPSGSPTALYFLDPEDAHQMVQEYLQLMPATGGNSVHIMTTSMERALRHATGRNLPTGSIGEDGKVEVMEYRLVGSTREKWEAEKRIGVETSIPVFGVEGMNTKKGEAMLFFSRRDLTEAWRKLGVSKDMPQVEVFDFVQVLKAMDEGEGGEEVKVKFVPCKGGKVFKEEISKTGNGKARLKPMR</sequence>
<proteinExistence type="predicted"/>
<dbReference type="InterPro" id="IPR007378">
    <property type="entry name" value="Tic22-like"/>
</dbReference>
<dbReference type="AlphaFoldDB" id="A0A9W7GDX4"/>
<evidence type="ECO:0000256" key="1">
    <source>
        <dbReference type="ARBA" id="ARBA00004229"/>
    </source>
</evidence>
<gene>
    <name evidence="4" type="ORF">TrCOL_g3833</name>
</gene>
<dbReference type="Gene3D" id="3.40.1350.100">
    <property type="match status" value="2"/>
</dbReference>
<protein>
    <submittedName>
        <fullName evidence="4">Uncharacterized protein</fullName>
    </submittedName>
</protein>
<dbReference type="Proteomes" id="UP001165065">
    <property type="component" value="Unassembled WGS sequence"/>
</dbReference>
<dbReference type="GO" id="GO:0009507">
    <property type="term" value="C:chloroplast"/>
    <property type="evidence" value="ECO:0007669"/>
    <property type="project" value="UniProtKB-SubCell"/>
</dbReference>
<evidence type="ECO:0000313" key="5">
    <source>
        <dbReference type="Proteomes" id="UP001165065"/>
    </source>
</evidence>
<dbReference type="OrthoDB" id="198213at2759"/>
<dbReference type="EMBL" id="BRYA01000181">
    <property type="protein sequence ID" value="GMI42797.1"/>
    <property type="molecule type" value="Genomic_DNA"/>
</dbReference>
<comment type="caution">
    <text evidence="4">The sequence shown here is derived from an EMBL/GenBank/DDBJ whole genome shotgun (WGS) entry which is preliminary data.</text>
</comment>
<reference evidence="5" key="1">
    <citation type="journal article" date="2023" name="Commun. Biol.">
        <title>Genome analysis of Parmales, the sister group of diatoms, reveals the evolutionary specialization of diatoms from phago-mixotrophs to photoautotrophs.</title>
        <authorList>
            <person name="Ban H."/>
            <person name="Sato S."/>
            <person name="Yoshikawa S."/>
            <person name="Yamada K."/>
            <person name="Nakamura Y."/>
            <person name="Ichinomiya M."/>
            <person name="Sato N."/>
            <person name="Blanc-Mathieu R."/>
            <person name="Endo H."/>
            <person name="Kuwata A."/>
            <person name="Ogata H."/>
        </authorList>
    </citation>
    <scope>NUCLEOTIDE SEQUENCE [LARGE SCALE GENOMIC DNA]</scope>
</reference>
<comment type="subcellular location">
    <subcellularLocation>
        <location evidence="1">Plastid</location>
        <location evidence="1">Chloroplast</location>
    </subcellularLocation>
</comment>
<evidence type="ECO:0000256" key="3">
    <source>
        <dbReference type="ARBA" id="ARBA00022640"/>
    </source>
</evidence>
<organism evidence="4 5">
    <name type="scientific">Triparma columacea</name>
    <dbReference type="NCBI Taxonomy" id="722753"/>
    <lineage>
        <taxon>Eukaryota</taxon>
        <taxon>Sar</taxon>
        <taxon>Stramenopiles</taxon>
        <taxon>Ochrophyta</taxon>
        <taxon>Bolidophyceae</taxon>
        <taxon>Parmales</taxon>
        <taxon>Triparmaceae</taxon>
        <taxon>Triparma</taxon>
    </lineage>
</organism>
<dbReference type="PANTHER" id="PTHR33926:SF4">
    <property type="entry name" value="PROTEIN TIC 22, CHLOROPLASTIC"/>
    <property type="match status" value="1"/>
</dbReference>
<keyword evidence="3" id="KW-0934">Plastid</keyword>
<keyword evidence="5" id="KW-1185">Reference proteome</keyword>
<name>A0A9W7GDX4_9STRA</name>
<evidence type="ECO:0000256" key="2">
    <source>
        <dbReference type="ARBA" id="ARBA00022528"/>
    </source>
</evidence>